<evidence type="ECO:0000313" key="3">
    <source>
        <dbReference type="EMBL" id="RAJ96420.1"/>
    </source>
</evidence>
<gene>
    <name evidence="3" type="ORF">B0I24_109101</name>
    <name evidence="4" type="ORF">CWE07_10005</name>
</gene>
<proteinExistence type="predicted"/>
<name>A0A327WWX7_9GAMM</name>
<comment type="caution">
    <text evidence="3">The sequence shown here is derived from an EMBL/GenBank/DDBJ whole genome shotgun (WGS) entry which is preliminary data.</text>
</comment>
<dbReference type="Proteomes" id="UP000249203">
    <property type="component" value="Unassembled WGS sequence"/>
</dbReference>
<keyword evidence="1" id="KW-0732">Signal</keyword>
<feature type="chain" id="PRO_5016387279" description="DUF2914 domain-containing protein" evidence="1">
    <location>
        <begin position="24"/>
        <end position="144"/>
    </location>
</feature>
<evidence type="ECO:0000313" key="6">
    <source>
        <dbReference type="Proteomes" id="UP000287865"/>
    </source>
</evidence>
<dbReference type="AlphaFoldDB" id="A0A327WWX7"/>
<reference evidence="3 5" key="2">
    <citation type="submission" date="2018-06" db="EMBL/GenBank/DDBJ databases">
        <title>Genomic Encyclopedia of Type Strains, Phase III (KMG-III): the genomes of soil and plant-associated and newly described type strains.</title>
        <authorList>
            <person name="Whitman W."/>
        </authorList>
    </citation>
    <scope>NUCLEOTIDE SEQUENCE [LARGE SCALE GENOMIC DNA]</scope>
    <source>
        <strain evidence="3 5">CGMCC 1.15366</strain>
    </source>
</reference>
<evidence type="ECO:0000259" key="2">
    <source>
        <dbReference type="Pfam" id="PF11141"/>
    </source>
</evidence>
<evidence type="ECO:0000313" key="5">
    <source>
        <dbReference type="Proteomes" id="UP000249203"/>
    </source>
</evidence>
<dbReference type="RefSeq" id="WP_111569824.1">
    <property type="nucleotide sequence ID" value="NZ_PIPK01000009.1"/>
</dbReference>
<evidence type="ECO:0000256" key="1">
    <source>
        <dbReference type="SAM" id="SignalP"/>
    </source>
</evidence>
<dbReference type="Proteomes" id="UP000287865">
    <property type="component" value="Unassembled WGS sequence"/>
</dbReference>
<dbReference type="Pfam" id="PF11141">
    <property type="entry name" value="DUF2914"/>
    <property type="match status" value="1"/>
</dbReference>
<sequence>MLNRQLVVLILSLLCFTPIASNAQNADDSQLEVNAQYVERAVLTSAVENREPLDNLGHAYRHSGANYDQLVFFTHVINHDGRGIRHQWWRNGELDSEVTLAVGSDSWRTYSSRRISYMASGDWQVRVLNDRDQTLVEYEFSVSR</sequence>
<dbReference type="EMBL" id="QLMD01000009">
    <property type="protein sequence ID" value="RAJ96420.1"/>
    <property type="molecule type" value="Genomic_DNA"/>
</dbReference>
<reference evidence="4 6" key="1">
    <citation type="journal article" date="2018" name="Front. Microbiol.">
        <title>Genome-Based Analysis Reveals the Taxonomy and Diversity of the Family Idiomarinaceae.</title>
        <authorList>
            <person name="Liu Y."/>
            <person name="Lai Q."/>
            <person name="Shao Z."/>
        </authorList>
    </citation>
    <scope>NUCLEOTIDE SEQUENCE [LARGE SCALE GENOMIC DNA]</scope>
    <source>
        <strain evidence="4 6">CF12-14</strain>
    </source>
</reference>
<keyword evidence="6" id="KW-1185">Reference proteome</keyword>
<accession>A0A327WWX7</accession>
<organism evidence="3 5">
    <name type="scientific">Aliidiomarina maris</name>
    <dbReference type="NCBI Taxonomy" id="531312"/>
    <lineage>
        <taxon>Bacteria</taxon>
        <taxon>Pseudomonadati</taxon>
        <taxon>Pseudomonadota</taxon>
        <taxon>Gammaproteobacteria</taxon>
        <taxon>Alteromonadales</taxon>
        <taxon>Idiomarinaceae</taxon>
        <taxon>Aliidiomarina</taxon>
    </lineage>
</organism>
<protein>
    <recommendedName>
        <fullName evidence="2">DUF2914 domain-containing protein</fullName>
    </recommendedName>
</protein>
<dbReference type="EMBL" id="PIPK01000009">
    <property type="protein sequence ID" value="RUO22805.1"/>
    <property type="molecule type" value="Genomic_DNA"/>
</dbReference>
<dbReference type="OrthoDB" id="9796654at2"/>
<feature type="signal peptide" evidence="1">
    <location>
        <begin position="1"/>
        <end position="23"/>
    </location>
</feature>
<evidence type="ECO:0000313" key="4">
    <source>
        <dbReference type="EMBL" id="RUO22805.1"/>
    </source>
</evidence>
<dbReference type="InterPro" id="IPR022606">
    <property type="entry name" value="DUF2914"/>
</dbReference>
<feature type="domain" description="DUF2914" evidence="2">
    <location>
        <begin position="84"/>
        <end position="142"/>
    </location>
</feature>